<keyword evidence="2" id="KW-1185">Reference proteome</keyword>
<evidence type="ECO:0000313" key="2">
    <source>
        <dbReference type="Proteomes" id="UP000681075"/>
    </source>
</evidence>
<sequence length="56" mass="5909">MGKADDVATLPALPDAEVQRLAAKFEVSPDEVRLAAKRAGSTEGAIEAELRRQATS</sequence>
<dbReference type="AlphaFoldDB" id="A0A8S8XCR3"/>
<proteinExistence type="predicted"/>
<dbReference type="RefSeq" id="WP_420243573.1">
    <property type="nucleotide sequence ID" value="NZ_BOPV01000001.1"/>
</dbReference>
<dbReference type="EMBL" id="BOPV01000001">
    <property type="protein sequence ID" value="GIL40474.1"/>
    <property type="molecule type" value="Genomic_DNA"/>
</dbReference>
<protein>
    <recommendedName>
        <fullName evidence="3">DUF3606 domain-containing protein</fullName>
    </recommendedName>
</protein>
<dbReference type="Proteomes" id="UP000681075">
    <property type="component" value="Unassembled WGS sequence"/>
</dbReference>
<name>A0A8S8XCR3_9PROT</name>
<gene>
    <name evidence="1" type="ORF">TMPK1_27110</name>
</gene>
<evidence type="ECO:0008006" key="3">
    <source>
        <dbReference type="Google" id="ProtNLM"/>
    </source>
</evidence>
<accession>A0A8S8XCR3</accession>
<reference evidence="1" key="1">
    <citation type="submission" date="2021-02" db="EMBL/GenBank/DDBJ databases">
        <title>Genome sequence of Rhodospirillales sp. strain TMPK1 isolated from soil.</title>
        <authorList>
            <person name="Nakai R."/>
            <person name="Kusada H."/>
            <person name="Tamaki H."/>
        </authorList>
    </citation>
    <scope>NUCLEOTIDE SEQUENCE</scope>
    <source>
        <strain evidence="1">TMPK1</strain>
    </source>
</reference>
<evidence type="ECO:0000313" key="1">
    <source>
        <dbReference type="EMBL" id="GIL40474.1"/>
    </source>
</evidence>
<organism evidence="1 2">
    <name type="scientific">Roseiterribacter gracilis</name>
    <dbReference type="NCBI Taxonomy" id="2812848"/>
    <lineage>
        <taxon>Bacteria</taxon>
        <taxon>Pseudomonadati</taxon>
        <taxon>Pseudomonadota</taxon>
        <taxon>Alphaproteobacteria</taxon>
        <taxon>Rhodospirillales</taxon>
        <taxon>Roseiterribacteraceae</taxon>
        <taxon>Roseiterribacter</taxon>
    </lineage>
</organism>
<comment type="caution">
    <text evidence="1">The sequence shown here is derived from an EMBL/GenBank/DDBJ whole genome shotgun (WGS) entry which is preliminary data.</text>
</comment>